<organism evidence="2 3">
    <name type="scientific">Paracoccus pacificus</name>
    <dbReference type="NCBI Taxonomy" id="1463598"/>
    <lineage>
        <taxon>Bacteria</taxon>
        <taxon>Pseudomonadati</taxon>
        <taxon>Pseudomonadota</taxon>
        <taxon>Alphaproteobacteria</taxon>
        <taxon>Rhodobacterales</taxon>
        <taxon>Paracoccaceae</taxon>
        <taxon>Paracoccus</taxon>
    </lineage>
</organism>
<evidence type="ECO:0000313" key="3">
    <source>
        <dbReference type="Proteomes" id="UP001597213"/>
    </source>
</evidence>
<evidence type="ECO:0000256" key="1">
    <source>
        <dbReference type="SAM" id="Phobius"/>
    </source>
</evidence>
<reference evidence="3" key="1">
    <citation type="journal article" date="2019" name="Int. J. Syst. Evol. Microbiol.">
        <title>The Global Catalogue of Microorganisms (GCM) 10K type strain sequencing project: providing services to taxonomists for standard genome sequencing and annotation.</title>
        <authorList>
            <consortium name="The Broad Institute Genomics Platform"/>
            <consortium name="The Broad Institute Genome Sequencing Center for Infectious Disease"/>
            <person name="Wu L."/>
            <person name="Ma J."/>
        </authorList>
    </citation>
    <scope>NUCLEOTIDE SEQUENCE [LARGE SCALE GENOMIC DNA]</scope>
    <source>
        <strain evidence="3">CCUG 56029</strain>
    </source>
</reference>
<name>A0ABW4R3I7_9RHOB</name>
<sequence length="90" mass="9904">MSWHDGWLWLIAALVLALLEIVVPGFLFLGIAIGTGIIGLLMVLGAWTASIPVSLVVCAILSGVAWFALRRWVGVRKGQVRIWHRDINDN</sequence>
<gene>
    <name evidence="2" type="ORF">ACFSCT_02385</name>
</gene>
<dbReference type="Proteomes" id="UP001597213">
    <property type="component" value="Unassembled WGS sequence"/>
</dbReference>
<feature type="transmembrane region" description="Helical" evidence="1">
    <location>
        <begin position="46"/>
        <end position="69"/>
    </location>
</feature>
<dbReference type="EMBL" id="JBHUEN010000006">
    <property type="protein sequence ID" value="MFD1880562.1"/>
    <property type="molecule type" value="Genomic_DNA"/>
</dbReference>
<keyword evidence="1" id="KW-0812">Transmembrane</keyword>
<proteinExistence type="predicted"/>
<keyword evidence="3" id="KW-1185">Reference proteome</keyword>
<evidence type="ECO:0000313" key="2">
    <source>
        <dbReference type="EMBL" id="MFD1880562.1"/>
    </source>
</evidence>
<dbReference type="RefSeq" id="WP_379139835.1">
    <property type="nucleotide sequence ID" value="NZ_JBHUEN010000006.1"/>
</dbReference>
<keyword evidence="1" id="KW-1133">Transmembrane helix</keyword>
<comment type="caution">
    <text evidence="2">The sequence shown here is derived from an EMBL/GenBank/DDBJ whole genome shotgun (WGS) entry which is preliminary data.</text>
</comment>
<feature type="transmembrane region" description="Helical" evidence="1">
    <location>
        <begin position="7"/>
        <end position="40"/>
    </location>
</feature>
<evidence type="ECO:0008006" key="4">
    <source>
        <dbReference type="Google" id="ProtNLM"/>
    </source>
</evidence>
<keyword evidence="1" id="KW-0472">Membrane</keyword>
<accession>A0ABW4R3I7</accession>
<protein>
    <recommendedName>
        <fullName evidence="4">NfeD-like C-terminal, partner-binding</fullName>
    </recommendedName>
</protein>